<dbReference type="Proteomes" id="UP001079657">
    <property type="component" value="Unassembled WGS sequence"/>
</dbReference>
<dbReference type="RefSeq" id="WP_268048496.1">
    <property type="nucleotide sequence ID" value="NZ_JAPQES010000001.1"/>
</dbReference>
<evidence type="ECO:0000259" key="12">
    <source>
        <dbReference type="PROSITE" id="PS50111"/>
    </source>
</evidence>
<evidence type="ECO:0000256" key="5">
    <source>
        <dbReference type="ARBA" id="ARBA00022989"/>
    </source>
</evidence>
<evidence type="ECO:0000256" key="10">
    <source>
        <dbReference type="SAM" id="Coils"/>
    </source>
</evidence>
<comment type="subcellular location">
    <subcellularLocation>
        <location evidence="1">Cell membrane</location>
        <topology evidence="1">Multi-pass membrane protein</topology>
    </subcellularLocation>
</comment>
<evidence type="ECO:0000313" key="15">
    <source>
        <dbReference type="Proteomes" id="UP001079657"/>
    </source>
</evidence>
<dbReference type="Pfam" id="PF00015">
    <property type="entry name" value="MCPsignal"/>
    <property type="match status" value="1"/>
</dbReference>
<dbReference type="InterPro" id="IPR029151">
    <property type="entry name" value="Sensor-like_sf"/>
</dbReference>
<evidence type="ECO:0000256" key="11">
    <source>
        <dbReference type="SAM" id="Phobius"/>
    </source>
</evidence>
<dbReference type="CDD" id="cd12912">
    <property type="entry name" value="PDC2_MCP_like"/>
    <property type="match status" value="1"/>
</dbReference>
<dbReference type="SMART" id="SM00304">
    <property type="entry name" value="HAMP"/>
    <property type="match status" value="1"/>
</dbReference>
<keyword evidence="5 11" id="KW-1133">Transmembrane helix</keyword>
<reference evidence="14" key="1">
    <citation type="submission" date="2022-12" db="EMBL/GenBank/DDBJ databases">
        <authorList>
            <person name="Wang J."/>
        </authorList>
    </citation>
    <scope>NUCLEOTIDE SEQUENCE</scope>
    <source>
        <strain evidence="14">HY-42-06</strain>
    </source>
</reference>
<dbReference type="Pfam" id="PF02743">
    <property type="entry name" value="dCache_1"/>
    <property type="match status" value="1"/>
</dbReference>
<proteinExistence type="inferred from homology"/>
<dbReference type="PANTHER" id="PTHR32089:SF112">
    <property type="entry name" value="LYSOZYME-LIKE PROTEIN-RELATED"/>
    <property type="match status" value="1"/>
</dbReference>
<keyword evidence="2" id="KW-1003">Cell membrane</keyword>
<evidence type="ECO:0000256" key="6">
    <source>
        <dbReference type="ARBA" id="ARBA00023136"/>
    </source>
</evidence>
<dbReference type="InterPro" id="IPR004089">
    <property type="entry name" value="MCPsignal_dom"/>
</dbReference>
<evidence type="ECO:0000256" key="7">
    <source>
        <dbReference type="ARBA" id="ARBA00023224"/>
    </source>
</evidence>
<dbReference type="SUPFAM" id="SSF58104">
    <property type="entry name" value="Methyl-accepting chemotaxis protein (MCP) signaling domain"/>
    <property type="match status" value="1"/>
</dbReference>
<feature type="domain" description="HAMP" evidence="13">
    <location>
        <begin position="308"/>
        <end position="360"/>
    </location>
</feature>
<comment type="caution">
    <text evidence="14">The sequence shown here is derived from an EMBL/GenBank/DDBJ whole genome shotgun (WGS) entry which is preliminary data.</text>
</comment>
<evidence type="ECO:0000259" key="13">
    <source>
        <dbReference type="PROSITE" id="PS50885"/>
    </source>
</evidence>
<evidence type="ECO:0000256" key="4">
    <source>
        <dbReference type="ARBA" id="ARBA00022692"/>
    </source>
</evidence>
<dbReference type="SMART" id="SM00283">
    <property type="entry name" value="MA"/>
    <property type="match status" value="1"/>
</dbReference>
<dbReference type="PROSITE" id="PS50111">
    <property type="entry name" value="CHEMOTAXIS_TRANSDUC_2"/>
    <property type="match status" value="1"/>
</dbReference>
<dbReference type="InterPro" id="IPR003660">
    <property type="entry name" value="HAMP_dom"/>
</dbReference>
<evidence type="ECO:0000256" key="9">
    <source>
        <dbReference type="PROSITE-ProRule" id="PRU00284"/>
    </source>
</evidence>
<sequence length="666" mass="72522">MKLKSKFISMFIAFALIPVIVAGIIIYETSHKDGIADAKVNLQNQQKFAKKSIENVMELIQKVGRQTAKKNILNEYMYSINLGQEDVFKGSKVKESFEDMMKDYGYQENIAILDIKGKCVVDGTGDLKSKDLSKVIYFMEVMKNKKTYISPVKSSIVTGNPIIVIAEPILDVTNQISGVLMQVVDLTKISEMYIDNIKIGDTGYIFIAVEDGTTIMHPNKEEILKKNLLKIDIGQNILDTKNGIDSYTYNGVEKLISYETDSKTGWTYIATIPIKELTKVSDSIVKIILIVIAIAVAATIVISLNMAKRLTKPIEAVSDVMDKVSKGDFTVGVQAKGNDEISQMSNSLNHTLGEVKGSIKGVKDSSSRVNEIGDTLAATSQELTAASNEVATAIQDIAQGSASQANELMEAVSLLANFNNELSDIKSKVRNVNNETKDAENKAEYGKEQIDALMMYIESIQVSFAATIEKINSLSESISKIGNITDVINDISEQTNLLALNANIEAARAGEAGRGFAVVAEEVRKLAEQTKDSSEEIIALVKSVGNEMGEVQLNSGNMKMLIDEEVTVANNTMVSFNDILGAVKSIQPLVDETNKAIEDVIKAKEVIENKVQSVSAVAEEVSASSEEINAASEEMNASAEELSGLAVQIDEEIAGLVEKVDKFKIE</sequence>
<dbReference type="Gene3D" id="6.10.340.10">
    <property type="match status" value="1"/>
</dbReference>
<feature type="transmembrane region" description="Helical" evidence="11">
    <location>
        <begin position="284"/>
        <end position="304"/>
    </location>
</feature>
<keyword evidence="4 11" id="KW-0812">Transmembrane</keyword>
<protein>
    <submittedName>
        <fullName evidence="14">Methyl-accepting chemotaxis protein</fullName>
    </submittedName>
</protein>
<gene>
    <name evidence="14" type="ORF">OXH55_05115</name>
</gene>
<dbReference type="Gene3D" id="1.10.287.950">
    <property type="entry name" value="Methyl-accepting chemotaxis protein"/>
    <property type="match status" value="1"/>
</dbReference>
<accession>A0ABT4CPU1</accession>
<evidence type="ECO:0000256" key="1">
    <source>
        <dbReference type="ARBA" id="ARBA00004651"/>
    </source>
</evidence>
<dbReference type="InterPro" id="IPR033479">
    <property type="entry name" value="dCache_1"/>
</dbReference>
<dbReference type="CDD" id="cd06225">
    <property type="entry name" value="HAMP"/>
    <property type="match status" value="1"/>
</dbReference>
<dbReference type="SUPFAM" id="SSF103190">
    <property type="entry name" value="Sensory domain-like"/>
    <property type="match status" value="1"/>
</dbReference>
<keyword evidence="15" id="KW-1185">Reference proteome</keyword>
<evidence type="ECO:0000256" key="8">
    <source>
        <dbReference type="ARBA" id="ARBA00029447"/>
    </source>
</evidence>
<feature type="transmembrane region" description="Helical" evidence="11">
    <location>
        <begin position="7"/>
        <end position="27"/>
    </location>
</feature>
<organism evidence="14 15">
    <name type="scientific">Clostridium ganghwense</name>
    <dbReference type="NCBI Taxonomy" id="312089"/>
    <lineage>
        <taxon>Bacteria</taxon>
        <taxon>Bacillati</taxon>
        <taxon>Bacillota</taxon>
        <taxon>Clostridia</taxon>
        <taxon>Eubacteriales</taxon>
        <taxon>Clostridiaceae</taxon>
        <taxon>Clostridium</taxon>
    </lineage>
</organism>
<feature type="coiled-coil region" evidence="10">
    <location>
        <begin position="415"/>
        <end position="442"/>
    </location>
</feature>
<evidence type="ECO:0000256" key="2">
    <source>
        <dbReference type="ARBA" id="ARBA00022475"/>
    </source>
</evidence>
<dbReference type="Gene3D" id="3.30.450.20">
    <property type="entry name" value="PAS domain"/>
    <property type="match status" value="2"/>
</dbReference>
<comment type="similarity">
    <text evidence="8">Belongs to the methyl-accepting chemotaxis (MCP) protein family.</text>
</comment>
<dbReference type="EMBL" id="JAPQES010000001">
    <property type="protein sequence ID" value="MCY6370004.1"/>
    <property type="molecule type" value="Genomic_DNA"/>
</dbReference>
<dbReference type="PROSITE" id="PS50885">
    <property type="entry name" value="HAMP"/>
    <property type="match status" value="1"/>
</dbReference>
<name>A0ABT4CPU1_9CLOT</name>
<dbReference type="Pfam" id="PF00672">
    <property type="entry name" value="HAMP"/>
    <property type="match status" value="1"/>
</dbReference>
<feature type="domain" description="Methyl-accepting transducer" evidence="12">
    <location>
        <begin position="379"/>
        <end position="636"/>
    </location>
</feature>
<keyword evidence="10" id="KW-0175">Coiled coil</keyword>
<evidence type="ECO:0000313" key="14">
    <source>
        <dbReference type="EMBL" id="MCY6370004.1"/>
    </source>
</evidence>
<keyword evidence="6 11" id="KW-0472">Membrane</keyword>
<evidence type="ECO:0000256" key="3">
    <source>
        <dbReference type="ARBA" id="ARBA00022500"/>
    </source>
</evidence>
<keyword evidence="7 9" id="KW-0807">Transducer</keyword>
<dbReference type="PANTHER" id="PTHR32089">
    <property type="entry name" value="METHYL-ACCEPTING CHEMOTAXIS PROTEIN MCPB"/>
    <property type="match status" value="1"/>
</dbReference>
<keyword evidence="3" id="KW-0145">Chemotaxis</keyword>